<sequence>MATAVTGVNEFDIFTCPICLEKLKSPKSLPCSHSFCEVCIGEFILSTERRTGHKLSSYPCPVCRAVVTPTNPDDETSQWSSSLPRNLSIPSKMDQSESRKQECHLCKRQNVHNVATHWCRDCSEAFCDDCLRLHDLMKISADHKVVKIREGITKCASGGDSDFSFNSDKCSVHTSKILEAFCFDHQELCCLLCVTAQHRKCDNVQAFEEMANLNTDGIESFESKLKEVKTKAAELIEEKKSSYEKLSSSFKDIELAAKTSATSIKDRVDILLSSFLKELNITRGEQKTVFEDKLKASENLLGGVVSLIKTTKSVREYGTLNHICIHLKRSENELKSKIEEARTILNVKSVEGAGFAINNKLHQVEKADGFGEIHFVLNMPIYLNEFMNQLVGEVKKMKIDNQVCFLQKCFYTNTNCYSNFNGLATDKKNKRILYTSVTGEVVAIKNDGSEIFCYKDEHMHFIVSVAVDNQGCILACDQSSILHVISEDGKQRKTLLDKFDKIKEPSDLCFDKSGKVLFVCGDKFVAEYEVLY</sequence>
<dbReference type="Gene3D" id="3.30.40.10">
    <property type="entry name" value="Zinc/RING finger domain, C3HC4 (zinc finger)"/>
    <property type="match status" value="1"/>
</dbReference>
<dbReference type="InterPro" id="IPR013083">
    <property type="entry name" value="Znf_RING/FYVE/PHD"/>
</dbReference>
<feature type="region of interest" description="Disordered" evidence="7">
    <location>
        <begin position="71"/>
        <end position="91"/>
    </location>
</feature>
<dbReference type="PROSITE" id="PS00518">
    <property type="entry name" value="ZF_RING_1"/>
    <property type="match status" value="1"/>
</dbReference>
<dbReference type="OrthoDB" id="6039740at2759"/>
<organism evidence="10 11">
    <name type="scientific">Mytilus coruscus</name>
    <name type="common">Sea mussel</name>
    <dbReference type="NCBI Taxonomy" id="42192"/>
    <lineage>
        <taxon>Eukaryota</taxon>
        <taxon>Metazoa</taxon>
        <taxon>Spiralia</taxon>
        <taxon>Lophotrochozoa</taxon>
        <taxon>Mollusca</taxon>
        <taxon>Bivalvia</taxon>
        <taxon>Autobranchia</taxon>
        <taxon>Pteriomorphia</taxon>
        <taxon>Mytilida</taxon>
        <taxon>Mytiloidea</taxon>
        <taxon>Mytilidae</taxon>
        <taxon>Mytilinae</taxon>
        <taxon>Mytilus</taxon>
    </lineage>
</organism>
<dbReference type="SUPFAM" id="SSF57850">
    <property type="entry name" value="RING/U-box"/>
    <property type="match status" value="1"/>
</dbReference>
<dbReference type="SUPFAM" id="SSF57845">
    <property type="entry name" value="B-box zinc-binding domain"/>
    <property type="match status" value="1"/>
</dbReference>
<dbReference type="PROSITE" id="PS50089">
    <property type="entry name" value="ZF_RING_2"/>
    <property type="match status" value="1"/>
</dbReference>
<dbReference type="PROSITE" id="PS50119">
    <property type="entry name" value="ZF_BBOX"/>
    <property type="match status" value="1"/>
</dbReference>
<feature type="compositionally biased region" description="Polar residues" evidence="7">
    <location>
        <begin position="77"/>
        <end position="89"/>
    </location>
</feature>
<dbReference type="SMART" id="SM00336">
    <property type="entry name" value="BBOX"/>
    <property type="match status" value="2"/>
</dbReference>
<evidence type="ECO:0000256" key="1">
    <source>
        <dbReference type="ARBA" id="ARBA00022553"/>
    </source>
</evidence>
<evidence type="ECO:0000256" key="5">
    <source>
        <dbReference type="PROSITE-ProRule" id="PRU00024"/>
    </source>
</evidence>
<dbReference type="InterPro" id="IPR000315">
    <property type="entry name" value="Znf_B-box"/>
</dbReference>
<keyword evidence="1" id="KW-0597">Phosphoprotein</keyword>
<reference evidence="10 11" key="1">
    <citation type="submission" date="2020-06" db="EMBL/GenBank/DDBJ databases">
        <authorList>
            <person name="Li R."/>
            <person name="Bekaert M."/>
        </authorList>
    </citation>
    <scope>NUCLEOTIDE SEQUENCE [LARGE SCALE GENOMIC DNA]</scope>
    <source>
        <strain evidence="11">wild</strain>
    </source>
</reference>
<evidence type="ECO:0000259" key="8">
    <source>
        <dbReference type="PROSITE" id="PS50089"/>
    </source>
</evidence>
<dbReference type="Pfam" id="PF13445">
    <property type="entry name" value="zf-RING_UBOX"/>
    <property type="match status" value="1"/>
</dbReference>
<dbReference type="InterPro" id="IPR011042">
    <property type="entry name" value="6-blade_b-propeller_TolB-like"/>
</dbReference>
<accession>A0A6J8B6L7</accession>
<evidence type="ECO:0000313" key="10">
    <source>
        <dbReference type="EMBL" id="CAC5379133.1"/>
    </source>
</evidence>
<dbReference type="SUPFAM" id="SSF57903">
    <property type="entry name" value="FYVE/PHD zinc finger"/>
    <property type="match status" value="1"/>
</dbReference>
<keyword evidence="6" id="KW-0175">Coiled coil</keyword>
<feature type="domain" description="B box-type" evidence="9">
    <location>
        <begin position="101"/>
        <end position="148"/>
    </location>
</feature>
<keyword evidence="11" id="KW-1185">Reference proteome</keyword>
<keyword evidence="3 5" id="KW-0863">Zinc-finger</keyword>
<name>A0A6J8B6L7_MYTCO</name>
<evidence type="ECO:0008006" key="12">
    <source>
        <dbReference type="Google" id="ProtNLM"/>
    </source>
</evidence>
<evidence type="ECO:0000256" key="3">
    <source>
        <dbReference type="ARBA" id="ARBA00022771"/>
    </source>
</evidence>
<dbReference type="AlphaFoldDB" id="A0A6J8B6L7"/>
<evidence type="ECO:0000259" key="9">
    <source>
        <dbReference type="PROSITE" id="PS50119"/>
    </source>
</evidence>
<dbReference type="InterPro" id="IPR027370">
    <property type="entry name" value="Znf-RING_euk"/>
</dbReference>
<dbReference type="InterPro" id="IPR001841">
    <property type="entry name" value="Znf_RING"/>
</dbReference>
<evidence type="ECO:0000313" key="11">
    <source>
        <dbReference type="Proteomes" id="UP000507470"/>
    </source>
</evidence>
<keyword evidence="2" id="KW-0479">Metal-binding</keyword>
<protein>
    <recommendedName>
        <fullName evidence="12">TRIM56</fullName>
    </recommendedName>
</protein>
<dbReference type="Gene3D" id="3.30.160.60">
    <property type="entry name" value="Classic Zinc Finger"/>
    <property type="match status" value="1"/>
</dbReference>
<dbReference type="Gene3D" id="4.10.830.40">
    <property type="match status" value="1"/>
</dbReference>
<dbReference type="GO" id="GO:0008270">
    <property type="term" value="F:zinc ion binding"/>
    <property type="evidence" value="ECO:0007669"/>
    <property type="project" value="UniProtKB-KW"/>
</dbReference>
<evidence type="ECO:0000256" key="4">
    <source>
        <dbReference type="ARBA" id="ARBA00022833"/>
    </source>
</evidence>
<dbReference type="Gene3D" id="2.120.10.30">
    <property type="entry name" value="TolB, C-terminal domain"/>
    <property type="match status" value="1"/>
</dbReference>
<gene>
    <name evidence="10" type="ORF">MCOR_15226</name>
</gene>
<dbReference type="InterPro" id="IPR047153">
    <property type="entry name" value="TRIM45/56/19-like"/>
</dbReference>
<dbReference type="SUPFAM" id="SSF101898">
    <property type="entry name" value="NHL repeat"/>
    <property type="match status" value="1"/>
</dbReference>
<evidence type="ECO:0000256" key="2">
    <source>
        <dbReference type="ARBA" id="ARBA00022723"/>
    </source>
</evidence>
<dbReference type="PANTHER" id="PTHR25462:SF296">
    <property type="entry name" value="MEIOTIC P26, ISOFORM F"/>
    <property type="match status" value="1"/>
</dbReference>
<evidence type="ECO:0000256" key="7">
    <source>
        <dbReference type="SAM" id="MobiDB-lite"/>
    </source>
</evidence>
<dbReference type="Proteomes" id="UP000507470">
    <property type="component" value="Unassembled WGS sequence"/>
</dbReference>
<proteinExistence type="predicted"/>
<dbReference type="SMART" id="SM00184">
    <property type="entry name" value="RING"/>
    <property type="match status" value="1"/>
</dbReference>
<dbReference type="PANTHER" id="PTHR25462">
    <property type="entry name" value="BONUS, ISOFORM C-RELATED"/>
    <property type="match status" value="1"/>
</dbReference>
<dbReference type="InterPro" id="IPR017907">
    <property type="entry name" value="Znf_RING_CS"/>
</dbReference>
<dbReference type="GO" id="GO:0061630">
    <property type="term" value="F:ubiquitin protein ligase activity"/>
    <property type="evidence" value="ECO:0007669"/>
    <property type="project" value="TreeGrafter"/>
</dbReference>
<evidence type="ECO:0000256" key="6">
    <source>
        <dbReference type="SAM" id="Coils"/>
    </source>
</evidence>
<keyword evidence="4" id="KW-0862">Zinc</keyword>
<dbReference type="EMBL" id="CACVKT020002628">
    <property type="protein sequence ID" value="CAC5379133.1"/>
    <property type="molecule type" value="Genomic_DNA"/>
</dbReference>
<dbReference type="CDD" id="cd19757">
    <property type="entry name" value="Bbox1"/>
    <property type="match status" value="1"/>
</dbReference>
<dbReference type="InterPro" id="IPR011011">
    <property type="entry name" value="Znf_FYVE_PHD"/>
</dbReference>
<feature type="domain" description="RING-type" evidence="8">
    <location>
        <begin position="16"/>
        <end position="64"/>
    </location>
</feature>
<feature type="coiled-coil region" evidence="6">
    <location>
        <begin position="218"/>
        <end position="245"/>
    </location>
</feature>